<evidence type="ECO:0000313" key="1">
    <source>
        <dbReference type="EMBL" id="MFD2567226.1"/>
    </source>
</evidence>
<sequence>MKDLKKFNIPFVGLKQGDHVFEYDIDNTFFEAFNFDEFHSSNIHINLHFVKKSTLLELSFQAKGSVNVDCDVSLESFDQEIEGTFSLIIKFGPEYNDDNDEILIIPHEEYQINVAQFIYELIVLSIPSKKVHPKVLDGTMNSEALERLKELQIDEDSPSEKEEKIDPRWDKLKGLIRE</sequence>
<dbReference type="RefSeq" id="WP_379665934.1">
    <property type="nucleotide sequence ID" value="NZ_JBHULH010000003.1"/>
</dbReference>
<gene>
    <name evidence="1" type="ORF">ACFSRZ_07570</name>
</gene>
<reference evidence="2" key="1">
    <citation type="journal article" date="2019" name="Int. J. Syst. Evol. Microbiol.">
        <title>The Global Catalogue of Microorganisms (GCM) 10K type strain sequencing project: providing services to taxonomists for standard genome sequencing and annotation.</title>
        <authorList>
            <consortium name="The Broad Institute Genomics Platform"/>
            <consortium name="The Broad Institute Genome Sequencing Center for Infectious Disease"/>
            <person name="Wu L."/>
            <person name="Ma J."/>
        </authorList>
    </citation>
    <scope>NUCLEOTIDE SEQUENCE [LARGE SCALE GENOMIC DNA]</scope>
    <source>
        <strain evidence="2">KCTC 52127</strain>
    </source>
</reference>
<keyword evidence="2" id="KW-1185">Reference proteome</keyword>
<accession>A0ABW5LSK7</accession>
<dbReference type="Pfam" id="PF02620">
    <property type="entry name" value="YceD"/>
    <property type="match status" value="1"/>
</dbReference>
<evidence type="ECO:0000313" key="2">
    <source>
        <dbReference type="Proteomes" id="UP001597508"/>
    </source>
</evidence>
<dbReference type="EMBL" id="JBHULH010000003">
    <property type="protein sequence ID" value="MFD2567226.1"/>
    <property type="molecule type" value="Genomic_DNA"/>
</dbReference>
<organism evidence="1 2">
    <name type="scientific">Pseudotenacibaculum haliotis</name>
    <dbReference type="NCBI Taxonomy" id="1862138"/>
    <lineage>
        <taxon>Bacteria</taxon>
        <taxon>Pseudomonadati</taxon>
        <taxon>Bacteroidota</taxon>
        <taxon>Flavobacteriia</taxon>
        <taxon>Flavobacteriales</taxon>
        <taxon>Flavobacteriaceae</taxon>
        <taxon>Pseudotenacibaculum</taxon>
    </lineage>
</organism>
<dbReference type="InterPro" id="IPR003772">
    <property type="entry name" value="YceD"/>
</dbReference>
<proteinExistence type="predicted"/>
<protein>
    <submittedName>
        <fullName evidence="1">YceD family protein</fullName>
    </submittedName>
</protein>
<comment type="caution">
    <text evidence="1">The sequence shown here is derived from an EMBL/GenBank/DDBJ whole genome shotgun (WGS) entry which is preliminary data.</text>
</comment>
<dbReference type="Proteomes" id="UP001597508">
    <property type="component" value="Unassembled WGS sequence"/>
</dbReference>
<name>A0ABW5LSK7_9FLAO</name>